<dbReference type="Proteomes" id="UP001219934">
    <property type="component" value="Unassembled WGS sequence"/>
</dbReference>
<proteinExistence type="predicted"/>
<accession>A0AAD6BFI5</accession>
<protein>
    <submittedName>
        <fullName evidence="1">Uncharacterized protein</fullName>
    </submittedName>
</protein>
<gene>
    <name evidence="1" type="ORF">JOQ06_005543</name>
</gene>
<name>A0AAD6BFI5_9TELE</name>
<dbReference type="AlphaFoldDB" id="A0AAD6BFI5"/>
<evidence type="ECO:0000313" key="1">
    <source>
        <dbReference type="EMBL" id="KAJ4943034.1"/>
    </source>
</evidence>
<sequence>MRGGMVCVLGREDRLKDGGNKGVAEEGMRAQHERTSSKWWLHCICMSDPHPHLHHYHQQKQPYSQFAPASGMLIKDPGQLTGPLPNRFLSTAAGFDSP</sequence>
<keyword evidence="2" id="KW-1185">Reference proteome</keyword>
<organism evidence="1 2">
    <name type="scientific">Pogonophryne albipinna</name>
    <dbReference type="NCBI Taxonomy" id="1090488"/>
    <lineage>
        <taxon>Eukaryota</taxon>
        <taxon>Metazoa</taxon>
        <taxon>Chordata</taxon>
        <taxon>Craniata</taxon>
        <taxon>Vertebrata</taxon>
        <taxon>Euteleostomi</taxon>
        <taxon>Actinopterygii</taxon>
        <taxon>Neopterygii</taxon>
        <taxon>Teleostei</taxon>
        <taxon>Neoteleostei</taxon>
        <taxon>Acanthomorphata</taxon>
        <taxon>Eupercaria</taxon>
        <taxon>Perciformes</taxon>
        <taxon>Notothenioidei</taxon>
        <taxon>Pogonophryne</taxon>
    </lineage>
</organism>
<dbReference type="EMBL" id="JAPTMU010000005">
    <property type="protein sequence ID" value="KAJ4943034.1"/>
    <property type="molecule type" value="Genomic_DNA"/>
</dbReference>
<reference evidence="1" key="1">
    <citation type="submission" date="2022-11" db="EMBL/GenBank/DDBJ databases">
        <title>Chromosome-level genome of Pogonophryne albipinna.</title>
        <authorList>
            <person name="Jo E."/>
        </authorList>
    </citation>
    <scope>NUCLEOTIDE SEQUENCE</scope>
    <source>
        <strain evidence="1">SGF0006</strain>
        <tissue evidence="1">Muscle</tissue>
    </source>
</reference>
<evidence type="ECO:0000313" key="2">
    <source>
        <dbReference type="Proteomes" id="UP001219934"/>
    </source>
</evidence>
<comment type="caution">
    <text evidence="1">The sequence shown here is derived from an EMBL/GenBank/DDBJ whole genome shotgun (WGS) entry which is preliminary data.</text>
</comment>